<evidence type="ECO:0008006" key="9">
    <source>
        <dbReference type="Google" id="ProtNLM"/>
    </source>
</evidence>
<evidence type="ECO:0000256" key="6">
    <source>
        <dbReference type="SAM" id="Phobius"/>
    </source>
</evidence>
<comment type="caution">
    <text evidence="7">The sequence shown here is derived from an EMBL/GenBank/DDBJ whole genome shotgun (WGS) entry which is preliminary data.</text>
</comment>
<feature type="transmembrane region" description="Helical" evidence="6">
    <location>
        <begin position="254"/>
        <end position="275"/>
    </location>
</feature>
<comment type="subcellular location">
    <subcellularLocation>
        <location evidence="1">Membrane</location>
        <topology evidence="1">Multi-pass membrane protein</topology>
    </subcellularLocation>
</comment>
<feature type="transmembrane region" description="Helical" evidence="6">
    <location>
        <begin position="160"/>
        <end position="180"/>
    </location>
</feature>
<evidence type="ECO:0000313" key="8">
    <source>
        <dbReference type="Proteomes" id="UP001642484"/>
    </source>
</evidence>
<feature type="transmembrane region" description="Helical" evidence="6">
    <location>
        <begin position="344"/>
        <end position="363"/>
    </location>
</feature>
<feature type="transmembrane region" description="Helical" evidence="6">
    <location>
        <begin position="128"/>
        <end position="148"/>
    </location>
</feature>
<keyword evidence="8" id="KW-1185">Reference proteome</keyword>
<organism evidence="7 8">
    <name type="scientific">Durusdinium trenchii</name>
    <dbReference type="NCBI Taxonomy" id="1381693"/>
    <lineage>
        <taxon>Eukaryota</taxon>
        <taxon>Sar</taxon>
        <taxon>Alveolata</taxon>
        <taxon>Dinophyceae</taxon>
        <taxon>Suessiales</taxon>
        <taxon>Symbiodiniaceae</taxon>
        <taxon>Durusdinium</taxon>
    </lineage>
</organism>
<feature type="transmembrane region" description="Helical" evidence="6">
    <location>
        <begin position="450"/>
        <end position="471"/>
    </location>
</feature>
<dbReference type="PANTHER" id="PTHR24064">
    <property type="entry name" value="SOLUTE CARRIER FAMILY 22 MEMBER"/>
    <property type="match status" value="1"/>
</dbReference>
<reference evidence="7 8" key="1">
    <citation type="submission" date="2024-02" db="EMBL/GenBank/DDBJ databases">
        <authorList>
            <person name="Chen Y."/>
            <person name="Shah S."/>
            <person name="Dougan E. K."/>
            <person name="Thang M."/>
            <person name="Chan C."/>
        </authorList>
    </citation>
    <scope>NUCLEOTIDE SEQUENCE [LARGE SCALE GENOMIC DNA]</scope>
</reference>
<feature type="region of interest" description="Disordered" evidence="5">
    <location>
        <begin position="9"/>
        <end position="42"/>
    </location>
</feature>
<name>A0ABP0HLU5_9DINO</name>
<feature type="transmembrane region" description="Helical" evidence="6">
    <location>
        <begin position="312"/>
        <end position="332"/>
    </location>
</feature>
<keyword evidence="3 6" id="KW-1133">Transmembrane helix</keyword>
<protein>
    <recommendedName>
        <fullName evidence="9">Major facilitator superfamily (MFS) profile domain-containing protein</fullName>
    </recommendedName>
</protein>
<evidence type="ECO:0000256" key="3">
    <source>
        <dbReference type="ARBA" id="ARBA00022989"/>
    </source>
</evidence>
<evidence type="ECO:0000256" key="4">
    <source>
        <dbReference type="ARBA" id="ARBA00023136"/>
    </source>
</evidence>
<keyword evidence="2 6" id="KW-0812">Transmembrane</keyword>
<evidence type="ECO:0000256" key="5">
    <source>
        <dbReference type="SAM" id="MobiDB-lite"/>
    </source>
</evidence>
<dbReference type="SUPFAM" id="SSF103473">
    <property type="entry name" value="MFS general substrate transporter"/>
    <property type="match status" value="1"/>
</dbReference>
<feature type="transmembrane region" description="Helical" evidence="6">
    <location>
        <begin position="186"/>
        <end position="209"/>
    </location>
</feature>
<feature type="transmembrane region" description="Helical" evidence="6">
    <location>
        <begin position="370"/>
        <end position="387"/>
    </location>
</feature>
<keyword evidence="4 6" id="KW-0472">Membrane</keyword>
<dbReference type="EMBL" id="CAXAMN010000781">
    <property type="protein sequence ID" value="CAK8990738.1"/>
    <property type="molecule type" value="Genomic_DNA"/>
</dbReference>
<proteinExistence type="predicted"/>
<evidence type="ECO:0000256" key="2">
    <source>
        <dbReference type="ARBA" id="ARBA00022692"/>
    </source>
</evidence>
<feature type="transmembrane region" description="Helical" evidence="6">
    <location>
        <begin position="87"/>
        <end position="108"/>
    </location>
</feature>
<dbReference type="Proteomes" id="UP001642484">
    <property type="component" value="Unassembled WGS sequence"/>
</dbReference>
<sequence length="562" mass="60349">MASLMAITAPFPTRPLTSNTPPWSKPKPTDRLSRENGQMGQQSNVGAAGCALVVGLLGSLTRTSPKQRCTAQLIMTRQKQRSRTLQILKDFLGFGVLLGSFQAAWHILPVFLDIKIAADPSLPMLTETSLPVAKTAIFAGWLAGSVCLRHAMKIYSKEEIMIASASGLLLVALATVTLPHVTGGSFVAFTLVRFVYGLLMNIATVQIVLLQMRMPEKRRNQAVACKQIGYSLVSILVAYGCGGPTFGLDWRLEALLWYALAPLLGLFVCFPNWWATLRSLPSIAREKARASSQVSEAHARVEMTPVMRRHEVALATCFLACGCAFFGLSYSASQLSPNVYRSSILLNCADILGFLAAMSADVFGRKRVQGGCFLVAAICLLLCSAGMPGSTLVMSFAVIGRLCLDVSFCTILVAMADTFPESAHERVLPTFAIATRVGSLIAPFLGTLPAAISCSIFSMLCFAATGATMMLPEQKIRMSPKGAALNSSLPNFKSLLVPFGGFSEASDQKARVATTRPGRSIPRMASSNLVSASPAARLRNYLASKVPELGLAELHFQDPPKE</sequence>
<feature type="transmembrane region" description="Helical" evidence="6">
    <location>
        <begin position="230"/>
        <end position="248"/>
    </location>
</feature>
<accession>A0ABP0HLU5</accession>
<evidence type="ECO:0000256" key="1">
    <source>
        <dbReference type="ARBA" id="ARBA00004141"/>
    </source>
</evidence>
<evidence type="ECO:0000313" key="7">
    <source>
        <dbReference type="EMBL" id="CAK8990738.1"/>
    </source>
</evidence>
<gene>
    <name evidence="7" type="ORF">CCMP2556_LOCUS2172</name>
</gene>
<dbReference type="InterPro" id="IPR036259">
    <property type="entry name" value="MFS_trans_sf"/>
</dbReference>
<dbReference type="Gene3D" id="1.20.1250.20">
    <property type="entry name" value="MFS general substrate transporter like domains"/>
    <property type="match status" value="2"/>
</dbReference>